<reference evidence="1" key="1">
    <citation type="submission" date="2023-03" db="EMBL/GenBank/DDBJ databases">
        <title>Chromosome-level genomes of two armyworms, Mythimna separata and Mythimna loreyi, provide insights into the biosynthesis and reception of sex pheromones.</title>
        <authorList>
            <person name="Zhao H."/>
        </authorList>
    </citation>
    <scope>NUCLEOTIDE SEQUENCE</scope>
    <source>
        <strain evidence="1">BeijingLab</strain>
    </source>
</reference>
<dbReference type="EMBL" id="CM056790">
    <property type="protein sequence ID" value="KAJ8723067.1"/>
    <property type="molecule type" value="Genomic_DNA"/>
</dbReference>
<evidence type="ECO:0000313" key="1">
    <source>
        <dbReference type="EMBL" id="KAJ8723067.1"/>
    </source>
</evidence>
<dbReference type="Proteomes" id="UP001231649">
    <property type="component" value="Chromosome 14"/>
</dbReference>
<comment type="caution">
    <text evidence="1">The sequence shown here is derived from an EMBL/GenBank/DDBJ whole genome shotgun (WGS) entry which is preliminary data.</text>
</comment>
<keyword evidence="2" id="KW-1185">Reference proteome</keyword>
<accession>A0ACC2QPT5</accession>
<proteinExistence type="predicted"/>
<sequence>MFVVGDIYYKYLFGKYCIATVLFGSFAGLSGLLIFTTPETLGTTLSDTFEDAEQRKDKTYVISIAYIYSL</sequence>
<protein>
    <submittedName>
        <fullName evidence="1">Uncharacterized protein</fullName>
    </submittedName>
</protein>
<organism evidence="1 2">
    <name type="scientific">Mythimna loreyi</name>
    <dbReference type="NCBI Taxonomy" id="667449"/>
    <lineage>
        <taxon>Eukaryota</taxon>
        <taxon>Metazoa</taxon>
        <taxon>Ecdysozoa</taxon>
        <taxon>Arthropoda</taxon>
        <taxon>Hexapoda</taxon>
        <taxon>Insecta</taxon>
        <taxon>Pterygota</taxon>
        <taxon>Neoptera</taxon>
        <taxon>Endopterygota</taxon>
        <taxon>Lepidoptera</taxon>
        <taxon>Glossata</taxon>
        <taxon>Ditrysia</taxon>
        <taxon>Noctuoidea</taxon>
        <taxon>Noctuidae</taxon>
        <taxon>Noctuinae</taxon>
        <taxon>Hadenini</taxon>
        <taxon>Mythimna</taxon>
    </lineage>
</organism>
<evidence type="ECO:0000313" key="2">
    <source>
        <dbReference type="Proteomes" id="UP001231649"/>
    </source>
</evidence>
<gene>
    <name evidence="1" type="ORF">PYW08_002979</name>
</gene>
<name>A0ACC2QPT5_9NEOP</name>